<dbReference type="InterPro" id="IPR012337">
    <property type="entry name" value="RNaseH-like_sf"/>
</dbReference>
<dbReference type="AlphaFoldDB" id="A0AAD8LW00"/>
<feature type="domain" description="HAT C-terminal dimerisation" evidence="1">
    <location>
        <begin position="281"/>
        <end position="341"/>
    </location>
</feature>
<dbReference type="InterPro" id="IPR008906">
    <property type="entry name" value="HATC_C_dom"/>
</dbReference>
<name>A0AAD8LW00_ACIOX</name>
<gene>
    <name evidence="2" type="primary">ZBED1</name>
    <name evidence="2" type="ORF">AOXY_G948</name>
</gene>
<comment type="caution">
    <text evidence="2">The sequence shown here is derived from an EMBL/GenBank/DDBJ whole genome shotgun (WGS) entry which is preliminary data.</text>
</comment>
<evidence type="ECO:0000313" key="2">
    <source>
        <dbReference type="EMBL" id="KAK1176129.1"/>
    </source>
</evidence>
<dbReference type="PANTHER" id="PTHR46481">
    <property type="entry name" value="ZINC FINGER BED DOMAIN-CONTAINING PROTEIN 4"/>
    <property type="match status" value="1"/>
</dbReference>
<dbReference type="InterPro" id="IPR052035">
    <property type="entry name" value="ZnF_BED_domain_contain"/>
</dbReference>
<reference evidence="2" key="1">
    <citation type="submission" date="2022-02" db="EMBL/GenBank/DDBJ databases">
        <title>Atlantic sturgeon de novo genome assembly.</title>
        <authorList>
            <person name="Stock M."/>
            <person name="Klopp C."/>
            <person name="Guiguen Y."/>
            <person name="Cabau C."/>
            <person name="Parinello H."/>
            <person name="Santidrian Yebra-Pimentel E."/>
            <person name="Kuhl H."/>
            <person name="Dirks R.P."/>
            <person name="Guessner J."/>
            <person name="Wuertz S."/>
            <person name="Du K."/>
            <person name="Schartl M."/>
        </authorList>
    </citation>
    <scope>NUCLEOTIDE SEQUENCE</scope>
    <source>
        <strain evidence="2">STURGEONOMICS-FGT-2020</strain>
        <tissue evidence="2">Whole blood</tissue>
    </source>
</reference>
<dbReference type="Pfam" id="PF05699">
    <property type="entry name" value="Dimer_Tnp_hAT"/>
    <property type="match status" value="1"/>
</dbReference>
<evidence type="ECO:0000313" key="3">
    <source>
        <dbReference type="Proteomes" id="UP001230051"/>
    </source>
</evidence>
<protein>
    <submittedName>
        <fullName evidence="2">Zinc finger BED domain-containing protein 4-like isoform X1</fullName>
    </submittedName>
</protein>
<proteinExistence type="predicted"/>
<keyword evidence="3" id="KW-1185">Reference proteome</keyword>
<evidence type="ECO:0000259" key="1">
    <source>
        <dbReference type="Pfam" id="PF05699"/>
    </source>
</evidence>
<dbReference type="GO" id="GO:0046983">
    <property type="term" value="F:protein dimerization activity"/>
    <property type="evidence" value="ECO:0007669"/>
    <property type="project" value="InterPro"/>
</dbReference>
<dbReference type="PANTHER" id="PTHR46481:SF4">
    <property type="entry name" value="ZINC FINGER BED DOMAIN-CONTAINING PROTEIN 4"/>
    <property type="match status" value="1"/>
</dbReference>
<dbReference type="EMBL" id="JAGXEW010000001">
    <property type="protein sequence ID" value="KAK1176129.1"/>
    <property type="molecule type" value="Genomic_DNA"/>
</dbReference>
<sequence>MPCLAHTLQLTLKDAFKHPSTGNVISRARSLVNTVCKSSVATEKMISKCGKTLIKDCVTRWNSTLNMVKRLLETKIVLNQVLDELGIDTLLTSDWSKLEQLVKLFEPFAVHTDQLQTDSQSLSEVVPCLLNLEAHLQSSVISKPLDQIMLKSLRERFAYLLNPQAADFDATPAAACLMDPTVAFALFTTEMESLMKAARSCDLQHAAHYSSPLVSQQQKSSVNPQCPTSASAEGTVLKRFKFLASKVGAELTPTSGNTTGNAGSTHTELSTYISKLKQGKVCCETETPLKFWQNREIVYPRLAPVAEDFLAAPASQAFVERIFSVCGQLSSGRRNRMDTSLEQRVFLKMNQKLLLSISTNN</sequence>
<dbReference type="Proteomes" id="UP001230051">
    <property type="component" value="Unassembled WGS sequence"/>
</dbReference>
<organism evidence="2 3">
    <name type="scientific">Acipenser oxyrinchus oxyrinchus</name>
    <dbReference type="NCBI Taxonomy" id="40147"/>
    <lineage>
        <taxon>Eukaryota</taxon>
        <taxon>Metazoa</taxon>
        <taxon>Chordata</taxon>
        <taxon>Craniata</taxon>
        <taxon>Vertebrata</taxon>
        <taxon>Euteleostomi</taxon>
        <taxon>Actinopterygii</taxon>
        <taxon>Chondrostei</taxon>
        <taxon>Acipenseriformes</taxon>
        <taxon>Acipenseridae</taxon>
        <taxon>Acipenser</taxon>
    </lineage>
</organism>
<accession>A0AAD8LW00</accession>
<dbReference type="SUPFAM" id="SSF53098">
    <property type="entry name" value="Ribonuclease H-like"/>
    <property type="match status" value="1"/>
</dbReference>